<name>A0A7X0HSP6_9BACI</name>
<dbReference type="EMBL" id="JACHGK010000004">
    <property type="protein sequence ID" value="MBB6445010.1"/>
    <property type="molecule type" value="Genomic_DNA"/>
</dbReference>
<dbReference type="GO" id="GO:0005737">
    <property type="term" value="C:cytoplasm"/>
    <property type="evidence" value="ECO:0007669"/>
    <property type="project" value="UniProtKB-SubCell"/>
</dbReference>
<dbReference type="RefSeq" id="WP_184524653.1">
    <property type="nucleotide sequence ID" value="NZ_JACHGK010000004.1"/>
</dbReference>
<dbReference type="HAMAP" id="MF_00384">
    <property type="entry name" value="Homoser_kinase"/>
    <property type="match status" value="1"/>
</dbReference>
<feature type="binding site" evidence="13">
    <location>
        <begin position="90"/>
        <end position="100"/>
    </location>
    <ligand>
        <name>ATP</name>
        <dbReference type="ChEBI" id="CHEBI:30616"/>
    </ligand>
</feature>
<dbReference type="PIRSF" id="PIRSF000676">
    <property type="entry name" value="Homoser_kin"/>
    <property type="match status" value="1"/>
</dbReference>
<keyword evidence="9 13" id="KW-0418">Kinase</keyword>
<comment type="caution">
    <text evidence="16">The sequence shown here is derived from an EMBL/GenBank/DDBJ whole genome shotgun (WGS) entry which is preliminary data.</text>
</comment>
<feature type="domain" description="GHMP kinase C-terminal" evidence="15">
    <location>
        <begin position="204"/>
        <end position="281"/>
    </location>
</feature>
<evidence type="ECO:0000256" key="12">
    <source>
        <dbReference type="ARBA" id="ARBA00049954"/>
    </source>
</evidence>
<keyword evidence="7 13" id="KW-0791">Threonine biosynthesis</keyword>
<evidence type="ECO:0000256" key="7">
    <source>
        <dbReference type="ARBA" id="ARBA00022697"/>
    </source>
</evidence>
<keyword evidence="10 13" id="KW-0067">ATP-binding</keyword>
<keyword evidence="8 13" id="KW-0547">Nucleotide-binding</keyword>
<dbReference type="InterPro" id="IPR006203">
    <property type="entry name" value="GHMP_knse_ATP-bd_CS"/>
</dbReference>
<gene>
    <name evidence="13" type="primary">thrB</name>
    <name evidence="16" type="ORF">HNR53_001620</name>
</gene>
<organism evidence="16 17">
    <name type="scientific">Bacillus benzoevorans</name>
    <dbReference type="NCBI Taxonomy" id="1456"/>
    <lineage>
        <taxon>Bacteria</taxon>
        <taxon>Bacillati</taxon>
        <taxon>Bacillota</taxon>
        <taxon>Bacilli</taxon>
        <taxon>Bacillales</taxon>
        <taxon>Bacillaceae</taxon>
        <taxon>Bacillus</taxon>
    </lineage>
</organism>
<protein>
    <recommendedName>
        <fullName evidence="4 13">Homoserine kinase</fullName>
        <shortName evidence="13">HK</shortName>
        <shortName evidence="13">HSK</shortName>
        <ecNumber evidence="3 13">2.7.1.39</ecNumber>
    </recommendedName>
</protein>
<accession>A0A7X0HSP6</accession>
<keyword evidence="5 13" id="KW-0028">Amino-acid biosynthesis</keyword>
<dbReference type="Gene3D" id="3.30.70.890">
    <property type="entry name" value="GHMP kinase, C-terminal domain"/>
    <property type="match status" value="1"/>
</dbReference>
<dbReference type="Pfam" id="PF08544">
    <property type="entry name" value="GHMP_kinases_C"/>
    <property type="match status" value="1"/>
</dbReference>
<evidence type="ECO:0000259" key="15">
    <source>
        <dbReference type="Pfam" id="PF08544"/>
    </source>
</evidence>
<keyword evidence="13" id="KW-0963">Cytoplasm</keyword>
<evidence type="ECO:0000256" key="10">
    <source>
        <dbReference type="ARBA" id="ARBA00022840"/>
    </source>
</evidence>
<dbReference type="NCBIfam" id="TIGR00191">
    <property type="entry name" value="thrB"/>
    <property type="match status" value="1"/>
</dbReference>
<evidence type="ECO:0000256" key="2">
    <source>
        <dbReference type="ARBA" id="ARBA00007370"/>
    </source>
</evidence>
<dbReference type="GO" id="GO:0005524">
    <property type="term" value="F:ATP binding"/>
    <property type="evidence" value="ECO:0007669"/>
    <property type="project" value="UniProtKB-UniRule"/>
</dbReference>
<evidence type="ECO:0000256" key="13">
    <source>
        <dbReference type="HAMAP-Rule" id="MF_00384"/>
    </source>
</evidence>
<evidence type="ECO:0000313" key="17">
    <source>
        <dbReference type="Proteomes" id="UP000531594"/>
    </source>
</evidence>
<dbReference type="InterPro" id="IPR036554">
    <property type="entry name" value="GHMP_kinase_C_sf"/>
</dbReference>
<evidence type="ECO:0000256" key="4">
    <source>
        <dbReference type="ARBA" id="ARBA00017858"/>
    </source>
</evidence>
<dbReference type="GO" id="GO:0004413">
    <property type="term" value="F:homoserine kinase activity"/>
    <property type="evidence" value="ECO:0007669"/>
    <property type="project" value="UniProtKB-UniRule"/>
</dbReference>
<evidence type="ECO:0000256" key="6">
    <source>
        <dbReference type="ARBA" id="ARBA00022679"/>
    </source>
</evidence>
<dbReference type="AlphaFoldDB" id="A0A7X0HSP6"/>
<comment type="subcellular location">
    <subcellularLocation>
        <location evidence="13">Cytoplasm</location>
    </subcellularLocation>
</comment>
<dbReference type="GO" id="GO:0009088">
    <property type="term" value="P:threonine biosynthetic process"/>
    <property type="evidence" value="ECO:0007669"/>
    <property type="project" value="UniProtKB-UniRule"/>
</dbReference>
<evidence type="ECO:0000256" key="11">
    <source>
        <dbReference type="ARBA" id="ARBA00049375"/>
    </source>
</evidence>
<proteinExistence type="inferred from homology"/>
<dbReference type="SUPFAM" id="SSF55060">
    <property type="entry name" value="GHMP Kinase, C-terminal domain"/>
    <property type="match status" value="1"/>
</dbReference>
<evidence type="ECO:0000256" key="8">
    <source>
        <dbReference type="ARBA" id="ARBA00022741"/>
    </source>
</evidence>
<dbReference type="InterPro" id="IPR013750">
    <property type="entry name" value="GHMP_kinase_C_dom"/>
</dbReference>
<evidence type="ECO:0000256" key="5">
    <source>
        <dbReference type="ARBA" id="ARBA00022605"/>
    </source>
</evidence>
<dbReference type="InterPro" id="IPR000870">
    <property type="entry name" value="Homoserine_kinase"/>
</dbReference>
<reference evidence="16 17" key="1">
    <citation type="submission" date="2020-08" db="EMBL/GenBank/DDBJ databases">
        <title>Genomic Encyclopedia of Type Strains, Phase IV (KMG-IV): sequencing the most valuable type-strain genomes for metagenomic binning, comparative biology and taxonomic classification.</title>
        <authorList>
            <person name="Goeker M."/>
        </authorList>
    </citation>
    <scope>NUCLEOTIDE SEQUENCE [LARGE SCALE GENOMIC DNA]</scope>
    <source>
        <strain evidence="16 17">DSM 5391</strain>
    </source>
</reference>
<dbReference type="Gene3D" id="3.30.230.10">
    <property type="match status" value="1"/>
</dbReference>
<comment type="similarity">
    <text evidence="2 13">Belongs to the GHMP kinase family. Homoserine kinase subfamily.</text>
</comment>
<keyword evidence="17" id="KW-1185">Reference proteome</keyword>
<dbReference type="SUPFAM" id="SSF54211">
    <property type="entry name" value="Ribosomal protein S5 domain 2-like"/>
    <property type="match status" value="1"/>
</dbReference>
<dbReference type="PROSITE" id="PS00627">
    <property type="entry name" value="GHMP_KINASES_ATP"/>
    <property type="match status" value="1"/>
</dbReference>
<evidence type="ECO:0000313" key="16">
    <source>
        <dbReference type="EMBL" id="MBB6445010.1"/>
    </source>
</evidence>
<dbReference type="PANTHER" id="PTHR20861">
    <property type="entry name" value="HOMOSERINE/4-DIPHOSPHOCYTIDYL-2-C-METHYL-D-ERYTHRITOL KINASE"/>
    <property type="match status" value="1"/>
</dbReference>
<evidence type="ECO:0000256" key="1">
    <source>
        <dbReference type="ARBA" id="ARBA00005015"/>
    </source>
</evidence>
<dbReference type="PRINTS" id="PR00958">
    <property type="entry name" value="HOMSERKINASE"/>
</dbReference>
<dbReference type="InterPro" id="IPR020568">
    <property type="entry name" value="Ribosomal_Su5_D2-typ_SF"/>
</dbReference>
<evidence type="ECO:0000259" key="14">
    <source>
        <dbReference type="Pfam" id="PF00288"/>
    </source>
</evidence>
<dbReference type="InterPro" id="IPR006204">
    <property type="entry name" value="GHMP_kinase_N_dom"/>
</dbReference>
<feature type="domain" description="GHMP kinase N-terminal" evidence="14">
    <location>
        <begin position="61"/>
        <end position="143"/>
    </location>
</feature>
<sequence length="306" mass="32803">MTDGDMFIIKVPASTANLGPGFDSVGMALNLYLTLEVENADKWEVIPLTEEMEVFPRDEGNFIIQMALKTAEKYNKILPPARVKVSSEIPLARGLGSSATAIVAGIELADTLGQLQLTKQDKLEIAAEIEGHPDNVGPSIYGGLLIGCQLGDSVDAVSFYDLDLDVVAVVPREELLTKTSRGVLPESISFKESVAAGAVANVLVASILSGNYELAGKMMKADRYHQPYRRQLVPHMDIIEEKAPLYGAYGVALSGAGPTILCLVKPGSAQSVANGLKEWLPDMDYLILKIDKVGSQVVIEKNAAAF</sequence>
<dbReference type="Pfam" id="PF00288">
    <property type="entry name" value="GHMP_kinases_N"/>
    <property type="match status" value="1"/>
</dbReference>
<dbReference type="Proteomes" id="UP000531594">
    <property type="component" value="Unassembled WGS sequence"/>
</dbReference>
<comment type="catalytic activity">
    <reaction evidence="11 13">
        <text>L-homoserine + ATP = O-phospho-L-homoserine + ADP + H(+)</text>
        <dbReference type="Rhea" id="RHEA:13985"/>
        <dbReference type="ChEBI" id="CHEBI:15378"/>
        <dbReference type="ChEBI" id="CHEBI:30616"/>
        <dbReference type="ChEBI" id="CHEBI:57476"/>
        <dbReference type="ChEBI" id="CHEBI:57590"/>
        <dbReference type="ChEBI" id="CHEBI:456216"/>
        <dbReference type="EC" id="2.7.1.39"/>
    </reaction>
</comment>
<keyword evidence="6 13" id="KW-0808">Transferase</keyword>
<dbReference type="EC" id="2.7.1.39" evidence="3 13"/>
<dbReference type="InterPro" id="IPR014721">
    <property type="entry name" value="Ribsml_uS5_D2-typ_fold_subgr"/>
</dbReference>
<comment type="function">
    <text evidence="12 13">Catalyzes the ATP-dependent phosphorylation of L-homoserine to L-homoserine phosphate.</text>
</comment>
<dbReference type="PANTHER" id="PTHR20861:SF1">
    <property type="entry name" value="HOMOSERINE KINASE"/>
    <property type="match status" value="1"/>
</dbReference>
<comment type="pathway">
    <text evidence="1 13">Amino-acid biosynthesis; L-threonine biosynthesis; L-threonine from L-aspartate: step 4/5.</text>
</comment>
<evidence type="ECO:0000256" key="3">
    <source>
        <dbReference type="ARBA" id="ARBA00012078"/>
    </source>
</evidence>
<evidence type="ECO:0000256" key="9">
    <source>
        <dbReference type="ARBA" id="ARBA00022777"/>
    </source>
</evidence>
<dbReference type="UniPathway" id="UPA00050">
    <property type="reaction ID" value="UER00064"/>
</dbReference>